<accession>A0AAW1YGU2</accession>
<keyword evidence="3" id="KW-1185">Reference proteome</keyword>
<dbReference type="Proteomes" id="UP001457282">
    <property type="component" value="Unassembled WGS sequence"/>
</dbReference>
<organism evidence="2 3">
    <name type="scientific">Rubus argutus</name>
    <name type="common">Southern blackberry</name>
    <dbReference type="NCBI Taxonomy" id="59490"/>
    <lineage>
        <taxon>Eukaryota</taxon>
        <taxon>Viridiplantae</taxon>
        <taxon>Streptophyta</taxon>
        <taxon>Embryophyta</taxon>
        <taxon>Tracheophyta</taxon>
        <taxon>Spermatophyta</taxon>
        <taxon>Magnoliopsida</taxon>
        <taxon>eudicotyledons</taxon>
        <taxon>Gunneridae</taxon>
        <taxon>Pentapetalae</taxon>
        <taxon>rosids</taxon>
        <taxon>fabids</taxon>
        <taxon>Rosales</taxon>
        <taxon>Rosaceae</taxon>
        <taxon>Rosoideae</taxon>
        <taxon>Rosoideae incertae sedis</taxon>
        <taxon>Rubus</taxon>
    </lineage>
</organism>
<dbReference type="GO" id="GO:0005737">
    <property type="term" value="C:cytoplasm"/>
    <property type="evidence" value="ECO:0007669"/>
    <property type="project" value="TreeGrafter"/>
</dbReference>
<comment type="caution">
    <text evidence="2">The sequence shown here is derived from an EMBL/GenBank/DDBJ whole genome shotgun (WGS) entry which is preliminary data.</text>
</comment>
<dbReference type="PANTHER" id="PTHR13847:SF261">
    <property type="entry name" value="FAD-DEPENDENT OXIDOREDUCTASE FAMILY PROTEIN"/>
    <property type="match status" value="1"/>
</dbReference>
<dbReference type="InterPro" id="IPR036188">
    <property type="entry name" value="FAD/NAD-bd_sf"/>
</dbReference>
<proteinExistence type="predicted"/>
<reference evidence="2 3" key="1">
    <citation type="journal article" date="2023" name="G3 (Bethesda)">
        <title>A chromosome-length genome assembly and annotation of blackberry (Rubus argutus, cv. 'Hillquist').</title>
        <authorList>
            <person name="Bruna T."/>
            <person name="Aryal R."/>
            <person name="Dudchenko O."/>
            <person name="Sargent D.J."/>
            <person name="Mead D."/>
            <person name="Buti M."/>
            <person name="Cavallini A."/>
            <person name="Hytonen T."/>
            <person name="Andres J."/>
            <person name="Pham M."/>
            <person name="Weisz D."/>
            <person name="Mascagni F."/>
            <person name="Usai G."/>
            <person name="Natali L."/>
            <person name="Bassil N."/>
            <person name="Fernandez G.E."/>
            <person name="Lomsadze A."/>
            <person name="Armour M."/>
            <person name="Olukolu B."/>
            <person name="Poorten T."/>
            <person name="Britton C."/>
            <person name="Davik J."/>
            <person name="Ashrafi H."/>
            <person name="Aiden E.L."/>
            <person name="Borodovsky M."/>
            <person name="Worthington M."/>
        </authorList>
    </citation>
    <scope>NUCLEOTIDE SEQUENCE [LARGE SCALE GENOMIC DNA]</scope>
    <source>
        <strain evidence="2">PI 553951</strain>
    </source>
</reference>
<dbReference type="Gene3D" id="3.30.9.10">
    <property type="entry name" value="D-Amino Acid Oxidase, subunit A, domain 2"/>
    <property type="match status" value="1"/>
</dbReference>
<dbReference type="AlphaFoldDB" id="A0AAW1YGU2"/>
<feature type="domain" description="FAD dependent oxidoreductase" evidence="1">
    <location>
        <begin position="85"/>
        <end position="297"/>
    </location>
</feature>
<evidence type="ECO:0000259" key="1">
    <source>
        <dbReference type="Pfam" id="PF01266"/>
    </source>
</evidence>
<gene>
    <name evidence="2" type="ORF">M0R45_003022</name>
</gene>
<sequence>MRTPSPLAVVSSTSTPYLFSESQSRLRYAVLGAGFAGLSVAYHLLKQSPKDSNLCIDIFDEVGIGGGASGVSAAVPPNSDDAPIVRRRGILRPALSMKNMMMLKDNAQNGLASCRIETIDKDGAQNLVPGICLPLNTSFYMPEAVNVHPQRYLQALFLACQNLVKELCDYGLGVKELRLHKDSVHKLLDLEGEYQAVIVCLGAKVEMLPELCGRLPLRTCRGVVAHLQLPDYMGEEYPSFGPSILSDAWLAVQGPRSLCMGSTWEWNSRNSSSNVFADEAAEALEELLPKACGIYPVVIIELANTGYLEGLVQGDCLYHGWLGKLMAQAVLSCKEELIPYELTSWKRTKQ</sequence>
<dbReference type="Gene3D" id="3.50.50.60">
    <property type="entry name" value="FAD/NAD(P)-binding domain"/>
    <property type="match status" value="1"/>
</dbReference>
<dbReference type="InterPro" id="IPR006076">
    <property type="entry name" value="FAD-dep_OxRdtase"/>
</dbReference>
<protein>
    <recommendedName>
        <fullName evidence="1">FAD dependent oxidoreductase domain-containing protein</fullName>
    </recommendedName>
</protein>
<dbReference type="SUPFAM" id="SSF51905">
    <property type="entry name" value="FAD/NAD(P)-binding domain"/>
    <property type="match status" value="1"/>
</dbReference>
<dbReference type="EMBL" id="JBEDUW010000001">
    <property type="protein sequence ID" value="KAK9947396.1"/>
    <property type="molecule type" value="Genomic_DNA"/>
</dbReference>
<evidence type="ECO:0000313" key="2">
    <source>
        <dbReference type="EMBL" id="KAK9947396.1"/>
    </source>
</evidence>
<name>A0AAW1YGU2_RUBAR</name>
<dbReference type="PANTHER" id="PTHR13847">
    <property type="entry name" value="SARCOSINE DEHYDROGENASE-RELATED"/>
    <property type="match status" value="1"/>
</dbReference>
<evidence type="ECO:0000313" key="3">
    <source>
        <dbReference type="Proteomes" id="UP001457282"/>
    </source>
</evidence>
<dbReference type="Pfam" id="PF01266">
    <property type="entry name" value="DAO"/>
    <property type="match status" value="1"/>
</dbReference>